<keyword evidence="3" id="KW-1185">Reference proteome</keyword>
<dbReference type="Proteomes" id="UP001596105">
    <property type="component" value="Unassembled WGS sequence"/>
</dbReference>
<dbReference type="Pfam" id="PF01814">
    <property type="entry name" value="Hemerythrin"/>
    <property type="match status" value="1"/>
</dbReference>
<organism evidence="2 3">
    <name type="scientific">Cohnella suwonensis</name>
    <dbReference type="NCBI Taxonomy" id="696072"/>
    <lineage>
        <taxon>Bacteria</taxon>
        <taxon>Bacillati</taxon>
        <taxon>Bacillota</taxon>
        <taxon>Bacilli</taxon>
        <taxon>Bacillales</taxon>
        <taxon>Paenibacillaceae</taxon>
        <taxon>Cohnella</taxon>
    </lineage>
</organism>
<evidence type="ECO:0000313" key="2">
    <source>
        <dbReference type="EMBL" id="MFC5469314.1"/>
    </source>
</evidence>
<dbReference type="EMBL" id="JBHSMH010000030">
    <property type="protein sequence ID" value="MFC5469314.1"/>
    <property type="molecule type" value="Genomic_DNA"/>
</dbReference>
<dbReference type="Gene3D" id="1.20.120.520">
    <property type="entry name" value="nmb1532 protein domain like"/>
    <property type="match status" value="1"/>
</dbReference>
<comment type="caution">
    <text evidence="2">The sequence shown here is derived from an EMBL/GenBank/DDBJ whole genome shotgun (WGS) entry which is preliminary data.</text>
</comment>
<gene>
    <name evidence="2" type="ORF">ACFPPD_11330</name>
</gene>
<protein>
    <submittedName>
        <fullName evidence="2">Hemerythrin domain-containing protein</fullName>
    </submittedName>
</protein>
<feature type="domain" description="Hemerythrin-like" evidence="1">
    <location>
        <begin position="12"/>
        <end position="134"/>
    </location>
</feature>
<dbReference type="RefSeq" id="WP_209749356.1">
    <property type="nucleotide sequence ID" value="NZ_JBHSMH010000030.1"/>
</dbReference>
<name>A0ABW0LTX9_9BACL</name>
<sequence>MYNRYDLYGPVHKGLRSALSGLCFQTGSIDILSDEQGLKSFLEEFKRVVIILEAHAHDEDLHLNDPYMQYAPETAKRLEEEHQVLDLKLDNIVTMANQLEQEISSEERRRLWYQLGRDLTRFTAEYFMHLQNEEGPGMDALWANLTDEQLHEYSDKIRSSIPPHAMMIFLHYMIPAITHTDRFAMLSGMKRFAPREAYEAVLRLAENRLDSNSLMELKSALEAAS</sequence>
<dbReference type="InterPro" id="IPR012312">
    <property type="entry name" value="Hemerythrin-like"/>
</dbReference>
<proteinExistence type="predicted"/>
<evidence type="ECO:0000259" key="1">
    <source>
        <dbReference type="Pfam" id="PF01814"/>
    </source>
</evidence>
<reference evidence="3" key="1">
    <citation type="journal article" date="2019" name="Int. J. Syst. Evol. Microbiol.">
        <title>The Global Catalogue of Microorganisms (GCM) 10K type strain sequencing project: providing services to taxonomists for standard genome sequencing and annotation.</title>
        <authorList>
            <consortium name="The Broad Institute Genomics Platform"/>
            <consortium name="The Broad Institute Genome Sequencing Center for Infectious Disease"/>
            <person name="Wu L."/>
            <person name="Ma J."/>
        </authorList>
    </citation>
    <scope>NUCLEOTIDE SEQUENCE [LARGE SCALE GENOMIC DNA]</scope>
    <source>
        <strain evidence="3">CCUG 57113</strain>
    </source>
</reference>
<evidence type="ECO:0000313" key="3">
    <source>
        <dbReference type="Proteomes" id="UP001596105"/>
    </source>
</evidence>
<accession>A0ABW0LTX9</accession>